<feature type="region of interest" description="Disordered" evidence="1">
    <location>
        <begin position="1"/>
        <end position="92"/>
    </location>
</feature>
<name>A0A7J7ZX28_MYOMY</name>
<keyword evidence="3" id="KW-1185">Reference proteome</keyword>
<dbReference type="AlphaFoldDB" id="A0A7J7ZX28"/>
<evidence type="ECO:0000313" key="3">
    <source>
        <dbReference type="Proteomes" id="UP000527355"/>
    </source>
</evidence>
<protein>
    <submittedName>
        <fullName evidence="2">Uncharacterized protein</fullName>
    </submittedName>
</protein>
<dbReference type="EMBL" id="JABWUV010000002">
    <property type="protein sequence ID" value="KAF6378658.1"/>
    <property type="molecule type" value="Genomic_DNA"/>
</dbReference>
<accession>A0A7J7ZX28</accession>
<organism evidence="2 3">
    <name type="scientific">Myotis myotis</name>
    <name type="common">Greater mouse-eared bat</name>
    <name type="synonym">Vespertilio myotis</name>
    <dbReference type="NCBI Taxonomy" id="51298"/>
    <lineage>
        <taxon>Eukaryota</taxon>
        <taxon>Metazoa</taxon>
        <taxon>Chordata</taxon>
        <taxon>Craniata</taxon>
        <taxon>Vertebrata</taxon>
        <taxon>Euteleostomi</taxon>
        <taxon>Mammalia</taxon>
        <taxon>Eutheria</taxon>
        <taxon>Laurasiatheria</taxon>
        <taxon>Chiroptera</taxon>
        <taxon>Yangochiroptera</taxon>
        <taxon>Vespertilionidae</taxon>
        <taxon>Myotis</taxon>
    </lineage>
</organism>
<sequence>MAASPNLKEGLLRGKGSERLSEYQPEPRFHFPPRGWNHTVTDGSQGRFPRPAGREAGRGRERERERERDRQTLLLGAEPHTQASHRVPGKQRSVPRWPLFAHLWEPPPPLHSPRCDLRLSL</sequence>
<gene>
    <name evidence="2" type="ORF">mMyoMyo1_009589</name>
</gene>
<feature type="compositionally biased region" description="Basic and acidic residues" evidence="1">
    <location>
        <begin position="52"/>
        <end position="71"/>
    </location>
</feature>
<feature type="compositionally biased region" description="Basic and acidic residues" evidence="1">
    <location>
        <begin position="10"/>
        <end position="29"/>
    </location>
</feature>
<evidence type="ECO:0000313" key="2">
    <source>
        <dbReference type="EMBL" id="KAF6378658.1"/>
    </source>
</evidence>
<proteinExistence type="predicted"/>
<comment type="caution">
    <text evidence="2">The sequence shown here is derived from an EMBL/GenBank/DDBJ whole genome shotgun (WGS) entry which is preliminary data.</text>
</comment>
<dbReference type="Proteomes" id="UP000527355">
    <property type="component" value="Unassembled WGS sequence"/>
</dbReference>
<reference evidence="2 3" key="1">
    <citation type="journal article" date="2020" name="Nature">
        <title>Six reference-quality genomes reveal evolution of bat adaptations.</title>
        <authorList>
            <person name="Jebb D."/>
            <person name="Huang Z."/>
            <person name="Pippel M."/>
            <person name="Hughes G.M."/>
            <person name="Lavrichenko K."/>
            <person name="Devanna P."/>
            <person name="Winkler S."/>
            <person name="Jermiin L.S."/>
            <person name="Skirmuntt E.C."/>
            <person name="Katzourakis A."/>
            <person name="Burkitt-Gray L."/>
            <person name="Ray D.A."/>
            <person name="Sullivan K.A.M."/>
            <person name="Roscito J.G."/>
            <person name="Kirilenko B.M."/>
            <person name="Davalos L.M."/>
            <person name="Corthals A.P."/>
            <person name="Power M.L."/>
            <person name="Jones G."/>
            <person name="Ransome R.D."/>
            <person name="Dechmann D.K.N."/>
            <person name="Locatelli A.G."/>
            <person name="Puechmaille S.J."/>
            <person name="Fedrigo O."/>
            <person name="Jarvis E.D."/>
            <person name="Hiller M."/>
            <person name="Vernes S.C."/>
            <person name="Myers E.W."/>
            <person name="Teeling E.C."/>
        </authorList>
    </citation>
    <scope>NUCLEOTIDE SEQUENCE [LARGE SCALE GENOMIC DNA]</scope>
    <source>
        <strain evidence="2">MMyoMyo1</strain>
        <tissue evidence="2">Flight muscle</tissue>
    </source>
</reference>
<evidence type="ECO:0000256" key="1">
    <source>
        <dbReference type="SAM" id="MobiDB-lite"/>
    </source>
</evidence>